<dbReference type="AlphaFoldDB" id="A0A1B6HLR1"/>
<dbReference type="GO" id="GO:0003341">
    <property type="term" value="P:cilium movement"/>
    <property type="evidence" value="ECO:0007669"/>
    <property type="project" value="InterPro"/>
</dbReference>
<dbReference type="PANTHER" id="PTHR46518:SF1">
    <property type="entry name" value="OUTER DYNEIN ARM-DOCKING COMPLEX SUBUNIT 3"/>
    <property type="match status" value="1"/>
</dbReference>
<feature type="coiled-coil region" evidence="1">
    <location>
        <begin position="281"/>
        <end position="354"/>
    </location>
</feature>
<accession>A0A1B6HLR1</accession>
<organism evidence="2">
    <name type="scientific">Homalodisca liturata</name>
    <dbReference type="NCBI Taxonomy" id="320908"/>
    <lineage>
        <taxon>Eukaryota</taxon>
        <taxon>Metazoa</taxon>
        <taxon>Ecdysozoa</taxon>
        <taxon>Arthropoda</taxon>
        <taxon>Hexapoda</taxon>
        <taxon>Insecta</taxon>
        <taxon>Pterygota</taxon>
        <taxon>Neoptera</taxon>
        <taxon>Paraneoptera</taxon>
        <taxon>Hemiptera</taxon>
        <taxon>Auchenorrhyncha</taxon>
        <taxon>Membracoidea</taxon>
        <taxon>Cicadellidae</taxon>
        <taxon>Cicadellinae</taxon>
        <taxon>Proconiini</taxon>
        <taxon>Homalodisca</taxon>
    </lineage>
</organism>
<keyword evidence="1" id="KW-0175">Coiled coil</keyword>
<dbReference type="PANTHER" id="PTHR46518">
    <property type="entry name" value="COILED-COIL DOMAIN-CONTAINING PROTEIN 151"/>
    <property type="match status" value="1"/>
</dbReference>
<evidence type="ECO:0000256" key="1">
    <source>
        <dbReference type="SAM" id="Coils"/>
    </source>
</evidence>
<feature type="coiled-coil region" evidence="1">
    <location>
        <begin position="58"/>
        <end position="157"/>
    </location>
</feature>
<dbReference type="GO" id="GO:0035253">
    <property type="term" value="C:ciliary rootlet"/>
    <property type="evidence" value="ECO:0007669"/>
    <property type="project" value="TreeGrafter"/>
</dbReference>
<name>A0A1B6HLR1_9HEMI</name>
<dbReference type="GO" id="GO:0036158">
    <property type="term" value="P:outer dynein arm assembly"/>
    <property type="evidence" value="ECO:0007669"/>
    <property type="project" value="InterPro"/>
</dbReference>
<evidence type="ECO:0000313" key="2">
    <source>
        <dbReference type="EMBL" id="JAS75633.1"/>
    </source>
</evidence>
<proteinExistence type="predicted"/>
<protein>
    <submittedName>
        <fullName evidence="2">Uncharacterized protein</fullName>
    </submittedName>
</protein>
<feature type="non-terminal residue" evidence="2">
    <location>
        <position position="1"/>
    </location>
</feature>
<feature type="non-terminal residue" evidence="2">
    <location>
        <position position="363"/>
    </location>
</feature>
<dbReference type="EMBL" id="GECU01032073">
    <property type="protein sequence ID" value="JAS75633.1"/>
    <property type="molecule type" value="Transcribed_RNA"/>
</dbReference>
<dbReference type="InterPro" id="IPR033192">
    <property type="entry name" value="ODAD3"/>
</dbReference>
<dbReference type="GO" id="GO:0036064">
    <property type="term" value="C:ciliary basal body"/>
    <property type="evidence" value="ECO:0007669"/>
    <property type="project" value="TreeGrafter"/>
</dbReference>
<sequence length="363" mass="42610">QLQLGKPPKCDESILKTSNKYPKETIALRNKETREAAQLLDYKVIDLQKKLDLIRYHAQMHQKRMKDLADEYQELLINTANEGIRKQLDPRGKAVSILENNIHKVEMNMMEAEHMRKKYRAIRASLLDDSVLFESTLKKLEQNIMKQDTEIKYLQAINRDALDLRDSTKGMLLRQEVMVMNAGKSRERQLMELKMRVDERKAELERLERRIFPTGRPLLHQDTVTSTDMTHPPSDETSQTVENLEKAFTTLKEATGVTDTKDVLQRFLSQIETRKRLTFLKNTTEQEKKQLEVRKDMMLAELEAFKFAQVKDKEQNEEEVEKLKIAIQNEIDKKEKLDEESAHIREQILQIKARLLTMCSMLQ</sequence>
<reference evidence="2" key="1">
    <citation type="submission" date="2015-11" db="EMBL/GenBank/DDBJ databases">
        <title>De novo transcriptome assembly of four potential Pierce s Disease insect vectors from Arizona vineyards.</title>
        <authorList>
            <person name="Tassone E.E."/>
        </authorList>
    </citation>
    <scope>NUCLEOTIDE SEQUENCE</scope>
</reference>
<dbReference type="GO" id="GO:0097542">
    <property type="term" value="C:ciliary tip"/>
    <property type="evidence" value="ECO:0007669"/>
    <property type="project" value="TreeGrafter"/>
</dbReference>
<gene>
    <name evidence="2" type="ORF">g.43988</name>
</gene>